<sequence>MKPHRLLPVVLLLLTQLMAGCAVTKTDIQGFNLISIAEEKELGDKFAVEIEKQNPVVNDPELQGYVERVGKRLLTGARSVDFPYTFKVVLDDSVNAFAIPGGHTYVNTGLIKMAETEAELAAVMAHEINHVVARHGTRQMTQEYGYSLVLQLVLGQNPGLLAQLASQMFGKAGMMSYSRSMETQADYLGVETMYKAGYNPEGMLAFFTKLDSKSASNPSQLARFFSTHPLTAERIQEVQSDIGQLPPKSWPAADQTEFKRIKAKVSKLVAPPAKPAAGTK</sequence>
<gene>
    <name evidence="9" type="ORF">KI810_01115</name>
</gene>
<accession>A0ABS5SC89</accession>
<dbReference type="GO" id="GO:0008237">
    <property type="term" value="F:metallopeptidase activity"/>
    <property type="evidence" value="ECO:0007669"/>
    <property type="project" value="UniProtKB-KW"/>
</dbReference>
<keyword evidence="1 6" id="KW-0645">Protease</keyword>
<evidence type="ECO:0000259" key="8">
    <source>
        <dbReference type="Pfam" id="PF01435"/>
    </source>
</evidence>
<dbReference type="CDD" id="cd07333">
    <property type="entry name" value="M48C_bepA_like"/>
    <property type="match status" value="1"/>
</dbReference>
<keyword evidence="2" id="KW-0479">Metal-binding</keyword>
<dbReference type="RefSeq" id="WP_214173646.1">
    <property type="nucleotide sequence ID" value="NZ_JAHCVK010000001.1"/>
</dbReference>
<name>A0ABS5SC89_9BACT</name>
<dbReference type="PANTHER" id="PTHR22726">
    <property type="entry name" value="METALLOENDOPEPTIDASE OMA1"/>
    <property type="match status" value="1"/>
</dbReference>
<dbReference type="EMBL" id="JAHCVK010000001">
    <property type="protein sequence ID" value="MBT0651642.1"/>
    <property type="molecule type" value="Genomic_DNA"/>
</dbReference>
<dbReference type="EC" id="3.4.24.-" evidence="9"/>
<dbReference type="Gene3D" id="3.30.2010.10">
    <property type="entry name" value="Metalloproteases ('zincins'), catalytic domain"/>
    <property type="match status" value="1"/>
</dbReference>
<feature type="signal peptide" evidence="7">
    <location>
        <begin position="1"/>
        <end position="21"/>
    </location>
</feature>
<dbReference type="InterPro" id="IPR001915">
    <property type="entry name" value="Peptidase_M48"/>
</dbReference>
<dbReference type="Pfam" id="PF01435">
    <property type="entry name" value="Peptidase_M48"/>
    <property type="match status" value="1"/>
</dbReference>
<comment type="similarity">
    <text evidence="6">Belongs to the peptidase M48 family.</text>
</comment>
<feature type="chain" id="PRO_5046823080" evidence="7">
    <location>
        <begin position="22"/>
        <end position="280"/>
    </location>
</feature>
<evidence type="ECO:0000256" key="6">
    <source>
        <dbReference type="RuleBase" id="RU003983"/>
    </source>
</evidence>
<evidence type="ECO:0000256" key="3">
    <source>
        <dbReference type="ARBA" id="ARBA00022801"/>
    </source>
</evidence>
<evidence type="ECO:0000256" key="7">
    <source>
        <dbReference type="SAM" id="SignalP"/>
    </source>
</evidence>
<keyword evidence="4 6" id="KW-0862">Zinc</keyword>
<reference evidence="9 10" key="1">
    <citation type="submission" date="2021-05" db="EMBL/GenBank/DDBJ databases">
        <title>The draft genome of Geobacter luticola JCM 17780.</title>
        <authorList>
            <person name="Xu Z."/>
            <person name="Masuda Y."/>
            <person name="Itoh H."/>
            <person name="Senoo K."/>
        </authorList>
    </citation>
    <scope>NUCLEOTIDE SEQUENCE [LARGE SCALE GENOMIC DNA]</scope>
    <source>
        <strain evidence="9 10">JCM 17780</strain>
    </source>
</reference>
<protein>
    <submittedName>
        <fullName evidence="9">M48 family metalloprotease</fullName>
        <ecNumber evidence="9">3.4.24.-</ecNumber>
    </submittedName>
</protein>
<organism evidence="9 10">
    <name type="scientific">Geomobilimonas luticola</name>
    <dbReference type="NCBI Taxonomy" id="1114878"/>
    <lineage>
        <taxon>Bacteria</taxon>
        <taxon>Pseudomonadati</taxon>
        <taxon>Thermodesulfobacteriota</taxon>
        <taxon>Desulfuromonadia</taxon>
        <taxon>Geobacterales</taxon>
        <taxon>Geobacteraceae</taxon>
        <taxon>Geomobilimonas</taxon>
    </lineage>
</organism>
<comment type="caution">
    <text evidence="9">The sequence shown here is derived from an EMBL/GenBank/DDBJ whole genome shotgun (WGS) entry which is preliminary data.</text>
</comment>
<keyword evidence="5 6" id="KW-0482">Metalloprotease</keyword>
<evidence type="ECO:0000256" key="1">
    <source>
        <dbReference type="ARBA" id="ARBA00022670"/>
    </source>
</evidence>
<dbReference type="Proteomes" id="UP000756860">
    <property type="component" value="Unassembled WGS sequence"/>
</dbReference>
<dbReference type="InterPro" id="IPR051156">
    <property type="entry name" value="Mito/Outer_Membr_Metalloprot"/>
</dbReference>
<keyword evidence="10" id="KW-1185">Reference proteome</keyword>
<dbReference type="PROSITE" id="PS51257">
    <property type="entry name" value="PROKAR_LIPOPROTEIN"/>
    <property type="match status" value="1"/>
</dbReference>
<comment type="cofactor">
    <cofactor evidence="6">
        <name>Zn(2+)</name>
        <dbReference type="ChEBI" id="CHEBI:29105"/>
    </cofactor>
    <text evidence="6">Binds 1 zinc ion per subunit.</text>
</comment>
<dbReference type="PANTHER" id="PTHR22726:SF1">
    <property type="entry name" value="METALLOENDOPEPTIDASE OMA1, MITOCHONDRIAL"/>
    <property type="match status" value="1"/>
</dbReference>
<keyword evidence="7" id="KW-0732">Signal</keyword>
<evidence type="ECO:0000256" key="4">
    <source>
        <dbReference type="ARBA" id="ARBA00022833"/>
    </source>
</evidence>
<proteinExistence type="inferred from homology"/>
<keyword evidence="3 6" id="KW-0378">Hydrolase</keyword>
<evidence type="ECO:0000256" key="5">
    <source>
        <dbReference type="ARBA" id="ARBA00023049"/>
    </source>
</evidence>
<feature type="domain" description="Peptidase M48" evidence="8">
    <location>
        <begin position="62"/>
        <end position="240"/>
    </location>
</feature>
<evidence type="ECO:0000313" key="9">
    <source>
        <dbReference type="EMBL" id="MBT0651642.1"/>
    </source>
</evidence>
<evidence type="ECO:0000313" key="10">
    <source>
        <dbReference type="Proteomes" id="UP000756860"/>
    </source>
</evidence>
<evidence type="ECO:0000256" key="2">
    <source>
        <dbReference type="ARBA" id="ARBA00022723"/>
    </source>
</evidence>